<feature type="transmembrane region" description="Helical" evidence="7">
    <location>
        <begin position="37"/>
        <end position="59"/>
    </location>
</feature>
<feature type="compositionally biased region" description="Basic residues" evidence="6">
    <location>
        <begin position="105"/>
        <end position="114"/>
    </location>
</feature>
<comment type="subcellular location">
    <subcellularLocation>
        <location evidence="1">Membrane</location>
    </subcellularLocation>
</comment>
<evidence type="ECO:0000256" key="1">
    <source>
        <dbReference type="ARBA" id="ARBA00004370"/>
    </source>
</evidence>
<evidence type="ECO:0000256" key="5">
    <source>
        <dbReference type="ARBA" id="ARBA00023136"/>
    </source>
</evidence>
<sequence>MRVPLFKRISIALLNILFPPFAVMLICGPNADLLINSLLFLLAVFPSHIHGFYISMTYFNRKRKARSGIYPGRRRRGITSEKVNTGGVGWKEAEKLRVQMEGDRKLRKKEKKAKTQGVAMSESGNGSGHGLGSRLSALGGHGSSHKTVQDWDDGHKEAGNTQHNTSRWTVGRRRKHRSRY</sequence>
<comment type="caution">
    <text evidence="8">The sequence shown here is derived from an EMBL/GenBank/DDBJ whole genome shotgun (WGS) entry which is preliminary data.</text>
</comment>
<feature type="compositionally biased region" description="Basic residues" evidence="6">
    <location>
        <begin position="170"/>
        <end position="180"/>
    </location>
</feature>
<dbReference type="AlphaFoldDB" id="A0A438NA16"/>
<keyword evidence="5 7" id="KW-0472">Membrane</keyword>
<dbReference type="EMBL" id="NAJM01000011">
    <property type="protein sequence ID" value="RVX72608.1"/>
    <property type="molecule type" value="Genomic_DNA"/>
</dbReference>
<gene>
    <name evidence="8" type="ORF">B0A52_04004</name>
</gene>
<evidence type="ECO:0008006" key="10">
    <source>
        <dbReference type="Google" id="ProtNLM"/>
    </source>
</evidence>
<proteinExistence type="inferred from homology"/>
<feature type="region of interest" description="Disordered" evidence="6">
    <location>
        <begin position="101"/>
        <end position="180"/>
    </location>
</feature>
<evidence type="ECO:0000313" key="9">
    <source>
        <dbReference type="Proteomes" id="UP000288859"/>
    </source>
</evidence>
<feature type="compositionally biased region" description="Polar residues" evidence="6">
    <location>
        <begin position="159"/>
        <end position="168"/>
    </location>
</feature>
<keyword evidence="3 7" id="KW-0812">Transmembrane</keyword>
<name>A0A438NA16_EXOME</name>
<keyword evidence="4 7" id="KW-1133">Transmembrane helix</keyword>
<dbReference type="GO" id="GO:0016020">
    <property type="term" value="C:membrane"/>
    <property type="evidence" value="ECO:0007669"/>
    <property type="project" value="UniProtKB-SubCell"/>
</dbReference>
<dbReference type="Proteomes" id="UP000288859">
    <property type="component" value="Unassembled WGS sequence"/>
</dbReference>
<feature type="transmembrane region" description="Helical" evidence="7">
    <location>
        <begin position="12"/>
        <end position="31"/>
    </location>
</feature>
<protein>
    <recommendedName>
        <fullName evidence="10">Stress response RCI peptide</fullName>
    </recommendedName>
</protein>
<accession>A0A438NA16</accession>
<organism evidence="8 9">
    <name type="scientific">Exophiala mesophila</name>
    <name type="common">Black yeast-like fungus</name>
    <dbReference type="NCBI Taxonomy" id="212818"/>
    <lineage>
        <taxon>Eukaryota</taxon>
        <taxon>Fungi</taxon>
        <taxon>Dikarya</taxon>
        <taxon>Ascomycota</taxon>
        <taxon>Pezizomycotina</taxon>
        <taxon>Eurotiomycetes</taxon>
        <taxon>Chaetothyriomycetidae</taxon>
        <taxon>Chaetothyriales</taxon>
        <taxon>Herpotrichiellaceae</taxon>
        <taxon>Exophiala</taxon>
    </lineage>
</organism>
<evidence type="ECO:0000313" key="8">
    <source>
        <dbReference type="EMBL" id="RVX72608.1"/>
    </source>
</evidence>
<evidence type="ECO:0000256" key="4">
    <source>
        <dbReference type="ARBA" id="ARBA00022989"/>
    </source>
</evidence>
<dbReference type="OrthoDB" id="2152119at2759"/>
<feature type="compositionally biased region" description="Basic and acidic residues" evidence="6">
    <location>
        <begin position="147"/>
        <end position="158"/>
    </location>
</feature>
<evidence type="ECO:0000256" key="3">
    <source>
        <dbReference type="ARBA" id="ARBA00022692"/>
    </source>
</evidence>
<evidence type="ECO:0000256" key="6">
    <source>
        <dbReference type="SAM" id="MobiDB-lite"/>
    </source>
</evidence>
<reference evidence="8 9" key="1">
    <citation type="submission" date="2017-03" db="EMBL/GenBank/DDBJ databases">
        <title>Genomes of endolithic fungi from Antarctica.</title>
        <authorList>
            <person name="Coleine C."/>
            <person name="Masonjones S."/>
            <person name="Stajich J.E."/>
        </authorList>
    </citation>
    <scope>NUCLEOTIDE SEQUENCE [LARGE SCALE GENOMIC DNA]</scope>
    <source>
        <strain evidence="8 9">CCFEE 6314</strain>
    </source>
</reference>
<evidence type="ECO:0000256" key="7">
    <source>
        <dbReference type="SAM" id="Phobius"/>
    </source>
</evidence>
<dbReference type="InterPro" id="IPR000612">
    <property type="entry name" value="PMP3"/>
</dbReference>
<comment type="similarity">
    <text evidence="2">Belongs to the UPF0057 (PMP3) family.</text>
</comment>
<evidence type="ECO:0000256" key="2">
    <source>
        <dbReference type="ARBA" id="ARBA00009530"/>
    </source>
</evidence>
<dbReference type="Pfam" id="PF01679">
    <property type="entry name" value="Pmp3"/>
    <property type="match status" value="1"/>
</dbReference>